<dbReference type="OrthoDB" id="439808at2759"/>
<feature type="region of interest" description="Disordered" evidence="3">
    <location>
        <begin position="87"/>
        <end position="182"/>
    </location>
</feature>
<feature type="chain" id="PRO_5008276735" evidence="4">
    <location>
        <begin position="21"/>
        <end position="182"/>
    </location>
</feature>
<dbReference type="Proteomes" id="UP000078512">
    <property type="component" value="Unassembled WGS sequence"/>
</dbReference>
<evidence type="ECO:0000259" key="5">
    <source>
        <dbReference type="PROSITE" id="PS50102"/>
    </source>
</evidence>
<evidence type="ECO:0000256" key="4">
    <source>
        <dbReference type="SAM" id="SignalP"/>
    </source>
</evidence>
<evidence type="ECO:0000256" key="1">
    <source>
        <dbReference type="ARBA" id="ARBA00022884"/>
    </source>
</evidence>
<reference evidence="6 7" key="1">
    <citation type="submission" date="2016-05" db="EMBL/GenBank/DDBJ databases">
        <title>Genome sequencing reveals origins of a unique bacterial endosymbiosis in the earliest lineages of terrestrial Fungi.</title>
        <authorList>
            <consortium name="DOE Joint Genome Institute"/>
            <person name="Uehling J."/>
            <person name="Gryganskyi A."/>
            <person name="Hameed K."/>
            <person name="Tschaplinski T."/>
            <person name="Misztal P."/>
            <person name="Wu S."/>
            <person name="Desiro A."/>
            <person name="Vande Pol N."/>
            <person name="Du Z.-Y."/>
            <person name="Zienkiewicz A."/>
            <person name="Zienkiewicz K."/>
            <person name="Morin E."/>
            <person name="Tisserant E."/>
            <person name="Splivallo R."/>
            <person name="Hainaut M."/>
            <person name="Henrissat B."/>
            <person name="Ohm R."/>
            <person name="Kuo A."/>
            <person name="Yan J."/>
            <person name="Lipzen A."/>
            <person name="Nolan M."/>
            <person name="Labutti K."/>
            <person name="Barry K."/>
            <person name="Goldstein A."/>
            <person name="Labbe J."/>
            <person name="Schadt C."/>
            <person name="Tuskan G."/>
            <person name="Grigoriev I."/>
            <person name="Martin F."/>
            <person name="Vilgalys R."/>
            <person name="Bonito G."/>
        </authorList>
    </citation>
    <scope>NUCLEOTIDE SEQUENCE [LARGE SCALE GENOMIC DNA]</scope>
    <source>
        <strain evidence="6 7">AG-77</strain>
    </source>
</reference>
<dbReference type="SMART" id="SM00360">
    <property type="entry name" value="RRM"/>
    <property type="match status" value="1"/>
</dbReference>
<dbReference type="GO" id="GO:0003723">
    <property type="term" value="F:RNA binding"/>
    <property type="evidence" value="ECO:0007669"/>
    <property type="project" value="UniProtKB-UniRule"/>
</dbReference>
<dbReference type="InterPro" id="IPR000504">
    <property type="entry name" value="RRM_dom"/>
</dbReference>
<keyword evidence="4" id="KW-0732">Signal</keyword>
<dbReference type="InterPro" id="IPR035979">
    <property type="entry name" value="RBD_domain_sf"/>
</dbReference>
<organism evidence="6 7">
    <name type="scientific">Linnemannia elongata AG-77</name>
    <dbReference type="NCBI Taxonomy" id="1314771"/>
    <lineage>
        <taxon>Eukaryota</taxon>
        <taxon>Fungi</taxon>
        <taxon>Fungi incertae sedis</taxon>
        <taxon>Mucoromycota</taxon>
        <taxon>Mortierellomycotina</taxon>
        <taxon>Mortierellomycetes</taxon>
        <taxon>Mortierellales</taxon>
        <taxon>Mortierellaceae</taxon>
        <taxon>Linnemannia</taxon>
    </lineage>
</organism>
<dbReference type="EMBL" id="KV442017">
    <property type="protein sequence ID" value="OAQ34398.1"/>
    <property type="molecule type" value="Genomic_DNA"/>
</dbReference>
<dbReference type="SUPFAM" id="SSF54928">
    <property type="entry name" value="RNA-binding domain, RBD"/>
    <property type="match status" value="1"/>
</dbReference>
<dbReference type="PANTHER" id="PTHR48027">
    <property type="entry name" value="HETEROGENEOUS NUCLEAR RIBONUCLEOPROTEIN 87F-RELATED"/>
    <property type="match status" value="1"/>
</dbReference>
<keyword evidence="7" id="KW-1185">Reference proteome</keyword>
<dbReference type="AlphaFoldDB" id="A0A197KB41"/>
<feature type="domain" description="RRM" evidence="5">
    <location>
        <begin position="31"/>
        <end position="107"/>
    </location>
</feature>
<dbReference type="CDD" id="cd00590">
    <property type="entry name" value="RRM_SF"/>
    <property type="match status" value="1"/>
</dbReference>
<dbReference type="Pfam" id="PF00076">
    <property type="entry name" value="RRM_1"/>
    <property type="match status" value="1"/>
</dbReference>
<dbReference type="InterPro" id="IPR012677">
    <property type="entry name" value="Nucleotide-bd_a/b_plait_sf"/>
</dbReference>
<evidence type="ECO:0000313" key="6">
    <source>
        <dbReference type="EMBL" id="OAQ34398.1"/>
    </source>
</evidence>
<keyword evidence="1 2" id="KW-0694">RNA-binding</keyword>
<dbReference type="STRING" id="1314771.A0A197KB41"/>
<feature type="signal peptide" evidence="4">
    <location>
        <begin position="1"/>
        <end position="20"/>
    </location>
</feature>
<dbReference type="PROSITE" id="PS50102">
    <property type="entry name" value="RRM"/>
    <property type="match status" value="1"/>
</dbReference>
<sequence>MSGLLAFTKIAFSAPRLALANTLVARGYATKKLFIGNIAWGTTDDEAKEFFGQYGTLTDVYFPKDPQGRTKGYGFIELDETEADKLVKETNGREFNGRELRVDPANPREDRPRGEFRPRREFNNREGGDREFRPRREYNNNRDGGERQFRPRREGGGDRQFRPRREGGDRHFRPRGDDADRE</sequence>
<name>A0A197KB41_9FUNG</name>
<evidence type="ECO:0000256" key="2">
    <source>
        <dbReference type="PROSITE-ProRule" id="PRU00176"/>
    </source>
</evidence>
<accession>A0A197KB41</accession>
<dbReference type="Gene3D" id="3.30.70.330">
    <property type="match status" value="1"/>
</dbReference>
<evidence type="ECO:0000313" key="7">
    <source>
        <dbReference type="Proteomes" id="UP000078512"/>
    </source>
</evidence>
<dbReference type="InterPro" id="IPR052462">
    <property type="entry name" value="SLIRP/GR-RBP-like"/>
</dbReference>
<gene>
    <name evidence="6" type="ORF">K457DRAFT_133429</name>
</gene>
<protein>
    <submittedName>
        <fullName evidence="6">RNA-binding domain-containing protein</fullName>
    </submittedName>
</protein>
<evidence type="ECO:0000256" key="3">
    <source>
        <dbReference type="SAM" id="MobiDB-lite"/>
    </source>
</evidence>
<proteinExistence type="predicted"/>